<dbReference type="NCBIfam" id="NF005559">
    <property type="entry name" value="PRK07231.1"/>
    <property type="match status" value="1"/>
</dbReference>
<reference evidence="2" key="1">
    <citation type="journal article" date="2019" name="Int. J. Syst. Evol. Microbiol.">
        <title>The Global Catalogue of Microorganisms (GCM) 10K type strain sequencing project: providing services to taxonomists for standard genome sequencing and annotation.</title>
        <authorList>
            <consortium name="The Broad Institute Genomics Platform"/>
            <consortium name="The Broad Institute Genome Sequencing Center for Infectious Disease"/>
            <person name="Wu L."/>
            <person name="Ma J."/>
        </authorList>
    </citation>
    <scope>NUCLEOTIDE SEQUENCE [LARGE SCALE GENOMIC DNA]</scope>
    <source>
        <strain evidence="2">JCM 18303</strain>
    </source>
</reference>
<evidence type="ECO:0000313" key="1">
    <source>
        <dbReference type="EMBL" id="GAA5147727.1"/>
    </source>
</evidence>
<organism evidence="1 2">
    <name type="scientific">Pseudonocardia eucalypti</name>
    <dbReference type="NCBI Taxonomy" id="648755"/>
    <lineage>
        <taxon>Bacteria</taxon>
        <taxon>Bacillati</taxon>
        <taxon>Actinomycetota</taxon>
        <taxon>Actinomycetes</taxon>
        <taxon>Pseudonocardiales</taxon>
        <taxon>Pseudonocardiaceae</taxon>
        <taxon>Pseudonocardia</taxon>
    </lineage>
</organism>
<dbReference type="PANTHER" id="PTHR42820:SF1">
    <property type="entry name" value="SHORT-CHAIN DEHYDROGENASE_REDUCTASE FAMILY PROTEIN"/>
    <property type="match status" value="1"/>
</dbReference>
<proteinExistence type="predicted"/>
<dbReference type="PRINTS" id="PR00081">
    <property type="entry name" value="GDHRDH"/>
</dbReference>
<keyword evidence="2" id="KW-1185">Reference proteome</keyword>
<dbReference type="CDD" id="cd05233">
    <property type="entry name" value="SDR_c"/>
    <property type="match status" value="1"/>
</dbReference>
<dbReference type="PANTHER" id="PTHR42820">
    <property type="entry name" value="SHORT-CHAIN DEHYDROGENASE REDUCTASE"/>
    <property type="match status" value="1"/>
</dbReference>
<dbReference type="EMBL" id="BAABJP010000003">
    <property type="protein sequence ID" value="GAA5147727.1"/>
    <property type="molecule type" value="Genomic_DNA"/>
</dbReference>
<dbReference type="InterPro" id="IPR002347">
    <property type="entry name" value="SDR_fam"/>
</dbReference>
<dbReference type="PRINTS" id="PR00080">
    <property type="entry name" value="SDRFAMILY"/>
</dbReference>
<sequence length="290" mass="29435">MTGNEQLAGKVAIITGGTSGLGARMAELFAAEGAGVVVTGRRREAGEELATRLGPGVSFLAADVSVEADVRATVAHALDRFGRLDVLVNNAGNAGTLSGALDVDLDEFRRTFDVHVLGTVAGIKHVGPHLVAQGHGSIVNVSSVGGLLAGWTPYDYAAAKAAVTHLTRCAAVELGEHGVRVNSISPGPIPTGIQTKTAGADPEAAARSVDKLAELMSAGLASWQPVRRLGTPDDVAATALWLASDASSFVNGQDIAVDGGLTAGRPASVSAEAYRHIGALAREAADAHIT</sequence>
<name>A0ABP9PLI5_9PSEU</name>
<gene>
    <name evidence="1" type="ORF">GCM10023321_08930</name>
</gene>
<protein>
    <submittedName>
        <fullName evidence="1">Glucose 1-dehydrogenase</fullName>
    </submittedName>
</protein>
<dbReference type="SUPFAM" id="SSF51735">
    <property type="entry name" value="NAD(P)-binding Rossmann-fold domains"/>
    <property type="match status" value="1"/>
</dbReference>
<comment type="caution">
    <text evidence="1">The sequence shown here is derived from an EMBL/GenBank/DDBJ whole genome shotgun (WGS) entry which is preliminary data.</text>
</comment>
<evidence type="ECO:0000313" key="2">
    <source>
        <dbReference type="Proteomes" id="UP001428817"/>
    </source>
</evidence>
<dbReference type="RefSeq" id="WP_185064829.1">
    <property type="nucleotide sequence ID" value="NZ_BAABJP010000003.1"/>
</dbReference>
<dbReference type="Proteomes" id="UP001428817">
    <property type="component" value="Unassembled WGS sequence"/>
</dbReference>
<dbReference type="InterPro" id="IPR036291">
    <property type="entry name" value="NAD(P)-bd_dom_sf"/>
</dbReference>
<dbReference type="Pfam" id="PF13561">
    <property type="entry name" value="adh_short_C2"/>
    <property type="match status" value="1"/>
</dbReference>
<dbReference type="Gene3D" id="3.40.50.720">
    <property type="entry name" value="NAD(P)-binding Rossmann-like Domain"/>
    <property type="match status" value="1"/>
</dbReference>
<accession>A0ABP9PLI5</accession>